<evidence type="ECO:0000313" key="1">
    <source>
        <dbReference type="EnsemblPlants" id="OMERI04G03940.1"/>
    </source>
</evidence>
<organism evidence="1">
    <name type="scientific">Oryza meridionalis</name>
    <dbReference type="NCBI Taxonomy" id="40149"/>
    <lineage>
        <taxon>Eukaryota</taxon>
        <taxon>Viridiplantae</taxon>
        <taxon>Streptophyta</taxon>
        <taxon>Embryophyta</taxon>
        <taxon>Tracheophyta</taxon>
        <taxon>Spermatophyta</taxon>
        <taxon>Magnoliopsida</taxon>
        <taxon>Liliopsida</taxon>
        <taxon>Poales</taxon>
        <taxon>Poaceae</taxon>
        <taxon>BOP clade</taxon>
        <taxon>Oryzoideae</taxon>
        <taxon>Oryzeae</taxon>
        <taxon>Oryzinae</taxon>
        <taxon>Oryza</taxon>
    </lineage>
</organism>
<reference evidence="1" key="1">
    <citation type="submission" date="2015-04" db="UniProtKB">
        <authorList>
            <consortium name="EnsemblPlants"/>
        </authorList>
    </citation>
    <scope>IDENTIFICATION</scope>
</reference>
<name>A0A0E0DBC5_9ORYZ</name>
<keyword evidence="2" id="KW-1185">Reference proteome</keyword>
<sequence>MVSKLGKLLDKGSTWMSLGQESRCIYCSFLKESTFTCLTSMLQMQWAVWRCDAQKVSSQEKATIWSWSLSLNTECNLGHLSIQHHLIRPQFDPGILVIQESSCTFRECTMSMKFPKILSFPCNCFLFLISTLQLLLHFDSKGRGGQGQITGAILSATTLSNISLYIFPATVRSTWAFLICSLLHCLLCPSSLQ</sequence>
<protein>
    <submittedName>
        <fullName evidence="1">Uncharacterized protein</fullName>
    </submittedName>
</protein>
<proteinExistence type="predicted"/>
<accession>A0A0E0DBC5</accession>
<evidence type="ECO:0000313" key="2">
    <source>
        <dbReference type="Proteomes" id="UP000008021"/>
    </source>
</evidence>
<dbReference type="Gramene" id="OMERI04G03940.1">
    <property type="protein sequence ID" value="OMERI04G03940.1"/>
    <property type="gene ID" value="OMERI04G03940"/>
</dbReference>
<dbReference type="HOGENOM" id="CLU_1410831_0_0_1"/>
<dbReference type="EnsemblPlants" id="OMERI04G03940.1">
    <property type="protein sequence ID" value="OMERI04G03940.1"/>
    <property type="gene ID" value="OMERI04G03940"/>
</dbReference>
<dbReference type="AlphaFoldDB" id="A0A0E0DBC5"/>
<dbReference type="Proteomes" id="UP000008021">
    <property type="component" value="Chromosome 4"/>
</dbReference>
<reference evidence="1" key="2">
    <citation type="submission" date="2018-05" db="EMBL/GenBank/DDBJ databases">
        <title>OmerRS3 (Oryza meridionalis Reference Sequence Version 3).</title>
        <authorList>
            <person name="Zhang J."/>
            <person name="Kudrna D."/>
            <person name="Lee S."/>
            <person name="Talag J."/>
            <person name="Welchert J."/>
            <person name="Wing R.A."/>
        </authorList>
    </citation>
    <scope>NUCLEOTIDE SEQUENCE [LARGE SCALE GENOMIC DNA]</scope>
    <source>
        <strain evidence="1">cv. OR44</strain>
    </source>
</reference>